<feature type="transmembrane region" description="Helical" evidence="1">
    <location>
        <begin position="36"/>
        <end position="54"/>
    </location>
</feature>
<dbReference type="RefSeq" id="WP_137089553.1">
    <property type="nucleotide sequence ID" value="NZ_CP028923.1"/>
</dbReference>
<name>A0A4D7JKF9_9BACT</name>
<dbReference type="GO" id="GO:0005886">
    <property type="term" value="C:plasma membrane"/>
    <property type="evidence" value="ECO:0007669"/>
    <property type="project" value="UniProtKB-SubCell"/>
</dbReference>
<reference evidence="2 3" key="1">
    <citation type="submission" date="2018-04" db="EMBL/GenBank/DDBJ databases">
        <title>Complete genome uncultured novel isolate.</title>
        <authorList>
            <person name="Merlino G."/>
        </authorList>
    </citation>
    <scope>NUCLEOTIDE SEQUENCE [LARGE SCALE GENOMIC DNA]</scope>
    <source>
        <strain evidence="3">R1DC9</strain>
    </source>
</reference>
<feature type="transmembrane region" description="Helical" evidence="1">
    <location>
        <begin position="12"/>
        <end position="30"/>
    </location>
</feature>
<feature type="transmembrane region" description="Helical" evidence="1">
    <location>
        <begin position="262"/>
        <end position="281"/>
    </location>
</feature>
<keyword evidence="1" id="KW-1133">Transmembrane helix</keyword>
<gene>
    <name evidence="2" type="ORF">DCC35_03920</name>
</gene>
<feature type="transmembrane region" description="Helical" evidence="1">
    <location>
        <begin position="193"/>
        <end position="222"/>
    </location>
</feature>
<feature type="transmembrane region" description="Helical" evidence="1">
    <location>
        <begin position="147"/>
        <end position="172"/>
    </location>
</feature>
<evidence type="ECO:0000313" key="2">
    <source>
        <dbReference type="EMBL" id="QCK13960.1"/>
    </source>
</evidence>
<organism evidence="2 3">
    <name type="scientific">Mangrovivirga cuniculi</name>
    <dbReference type="NCBI Taxonomy" id="2715131"/>
    <lineage>
        <taxon>Bacteria</taxon>
        <taxon>Pseudomonadati</taxon>
        <taxon>Bacteroidota</taxon>
        <taxon>Cytophagia</taxon>
        <taxon>Cytophagales</taxon>
        <taxon>Mangrovivirgaceae</taxon>
        <taxon>Mangrovivirga</taxon>
    </lineage>
</organism>
<feature type="transmembrane region" description="Helical" evidence="1">
    <location>
        <begin position="61"/>
        <end position="80"/>
    </location>
</feature>
<evidence type="ECO:0000256" key="1">
    <source>
        <dbReference type="SAM" id="Phobius"/>
    </source>
</evidence>
<sequence>MKPGFQSVGTKNILGATLLISGIIIQGLFIERNNDFGLLITYLVAFSGYLVMVFNTINNDFKIGTAIFIRIILIFIIPWLSEDIFRFIWDGALWREGIHPFSSTPQEIMNNSDLPENVQQLYSELNSKQYHTIYPPVYQAIGYLSSYLLPISLSAPIIFIKSILVATELTILKAGRRLKVNNPNISKWLTIYLLNPLVIIEGAGNAHFEIMLVPVLVFLVYYAHVKKYLLAGIALGVSVAIKLLPLIFGPFLLFNSIRDKKLFPFLLGSIITTLVLFFPLYSSSFVDGIIESTSLYFRKFEFNASVYYLLREVGYMIKGYNTIQTLGPYLSIVTTSIILGISWIYRKKEASKILFWLWAIYLIFATTVHPWYVIPLVGLSVINNYKSGIIWSFFIFYTYLGYNEKGYNESSLLLYIEYSAVFITFLFDLNWVKFKNNPLKR</sequence>
<dbReference type="Pfam" id="PF26314">
    <property type="entry name" value="MptA_B_family"/>
    <property type="match status" value="1"/>
</dbReference>
<dbReference type="AlphaFoldDB" id="A0A4D7JKF9"/>
<keyword evidence="1" id="KW-0472">Membrane</keyword>
<dbReference type="KEGG" id="fpf:DCC35_03920"/>
<evidence type="ECO:0000313" key="3">
    <source>
        <dbReference type="Proteomes" id="UP000298616"/>
    </source>
</evidence>
<evidence type="ECO:0008006" key="4">
    <source>
        <dbReference type="Google" id="ProtNLM"/>
    </source>
</evidence>
<feature type="transmembrane region" description="Helical" evidence="1">
    <location>
        <begin position="326"/>
        <end position="346"/>
    </location>
</feature>
<dbReference type="EMBL" id="CP028923">
    <property type="protein sequence ID" value="QCK13960.1"/>
    <property type="molecule type" value="Genomic_DNA"/>
</dbReference>
<feature type="transmembrane region" description="Helical" evidence="1">
    <location>
        <begin position="353"/>
        <end position="372"/>
    </location>
</feature>
<accession>A0A4D7JKF9</accession>
<protein>
    <recommendedName>
        <fullName evidence="4">Mannosyltransferase</fullName>
    </recommendedName>
</protein>
<proteinExistence type="predicted"/>
<dbReference type="GO" id="GO:0016758">
    <property type="term" value="F:hexosyltransferase activity"/>
    <property type="evidence" value="ECO:0007669"/>
    <property type="project" value="InterPro"/>
</dbReference>
<dbReference type="OrthoDB" id="1491846at2"/>
<feature type="transmembrane region" description="Helical" evidence="1">
    <location>
        <begin position="228"/>
        <end position="255"/>
    </location>
</feature>
<feature type="transmembrane region" description="Helical" evidence="1">
    <location>
        <begin position="412"/>
        <end position="432"/>
    </location>
</feature>
<keyword evidence="1" id="KW-0812">Transmembrane</keyword>
<keyword evidence="3" id="KW-1185">Reference proteome</keyword>
<feature type="transmembrane region" description="Helical" evidence="1">
    <location>
        <begin position="384"/>
        <end position="400"/>
    </location>
</feature>
<dbReference type="Proteomes" id="UP000298616">
    <property type="component" value="Chromosome"/>
</dbReference>